<dbReference type="PANTHER" id="PTHR43794">
    <property type="entry name" value="AMINOHYDROLASE SSNA-RELATED"/>
    <property type="match status" value="1"/>
</dbReference>
<keyword evidence="1" id="KW-0378">Hydrolase</keyword>
<dbReference type="PANTHER" id="PTHR43794:SF11">
    <property type="entry name" value="AMIDOHYDROLASE-RELATED DOMAIN-CONTAINING PROTEIN"/>
    <property type="match status" value="1"/>
</dbReference>
<evidence type="ECO:0000313" key="3">
    <source>
        <dbReference type="EMBL" id="GLC28517.1"/>
    </source>
</evidence>
<dbReference type="Gene3D" id="3.20.20.140">
    <property type="entry name" value="Metal-dependent hydrolases"/>
    <property type="match status" value="1"/>
</dbReference>
<comment type="caution">
    <text evidence="3">The sequence shown here is derived from an EMBL/GenBank/DDBJ whole genome shotgun (WGS) entry which is preliminary data.</text>
</comment>
<protein>
    <submittedName>
        <fullName evidence="3">5-methylthioadenosine/S-adenosylhomocysteine deaminase</fullName>
    </submittedName>
</protein>
<dbReference type="InterPro" id="IPR006680">
    <property type="entry name" value="Amidohydro-rel"/>
</dbReference>
<gene>
    <name evidence="3" type="primary">mtaD</name>
    <name evidence="3" type="ORF">rosag_50300</name>
</gene>
<dbReference type="SUPFAM" id="SSF51556">
    <property type="entry name" value="Metallo-dependent hydrolases"/>
    <property type="match status" value="1"/>
</dbReference>
<evidence type="ECO:0000313" key="4">
    <source>
        <dbReference type="Proteomes" id="UP001161325"/>
    </source>
</evidence>
<dbReference type="InterPro" id="IPR011059">
    <property type="entry name" value="Metal-dep_hydrolase_composite"/>
</dbReference>
<evidence type="ECO:0000256" key="1">
    <source>
        <dbReference type="ARBA" id="ARBA00022801"/>
    </source>
</evidence>
<reference evidence="3" key="1">
    <citation type="submission" date="2022-08" db="EMBL/GenBank/DDBJ databases">
        <title>Draft genome sequencing of Roseisolibacter agri AW1220.</title>
        <authorList>
            <person name="Tobiishi Y."/>
            <person name="Tonouchi A."/>
        </authorList>
    </citation>
    <scope>NUCLEOTIDE SEQUENCE</scope>
    <source>
        <strain evidence="3">AW1220</strain>
    </source>
</reference>
<dbReference type="Gene3D" id="2.30.40.10">
    <property type="entry name" value="Urease, subunit C, domain 1"/>
    <property type="match status" value="1"/>
</dbReference>
<dbReference type="InterPro" id="IPR050287">
    <property type="entry name" value="MTA/SAH_deaminase"/>
</dbReference>
<dbReference type="RefSeq" id="WP_284352914.1">
    <property type="nucleotide sequence ID" value="NZ_BRXS01000011.1"/>
</dbReference>
<keyword evidence="4" id="KW-1185">Reference proteome</keyword>
<dbReference type="Proteomes" id="UP001161325">
    <property type="component" value="Unassembled WGS sequence"/>
</dbReference>
<dbReference type="SUPFAM" id="SSF51338">
    <property type="entry name" value="Composite domain of metallo-dependent hydrolases"/>
    <property type="match status" value="1"/>
</dbReference>
<dbReference type="EMBL" id="BRXS01000011">
    <property type="protein sequence ID" value="GLC28517.1"/>
    <property type="molecule type" value="Genomic_DNA"/>
</dbReference>
<dbReference type="Pfam" id="PF01979">
    <property type="entry name" value="Amidohydro_1"/>
    <property type="match status" value="1"/>
</dbReference>
<sequence>MRLLAARWLLPVTSAPIEHGAVAIDDAGRLAYVGPRAGAPACDDVEDLGDAVLLPGLVNAHTHLELTAMRGLLEHADFFAWIRTLTRARAEVLDDAALVDASRLGVLEGLSAGVTTFADTSASGAPLEALVECGARGIVYQEVFGPDASQREASMAGLRARVAALRARATPLVHVGVSPHAVYSVHEDLLLDACAWALGESLPIAMHVSESAAEIDFLREGHGPFADFLRARGITVRRRAHSPVHLLAELGIAATARPLLIHGVRFDDSDVALVAHYDCPVAHCPASNAKLGHGVAPLRALLNAGVRVGLGTDSVASNNRLDLLDEARHAALQQRATLARADALSAEEALRLATIGGARALGLAHEIGSLEVGKAADLAAWRLDAHPRAVGAGDLPAALVFALAGLPADHVTVAGRTLLRGGALLHPDAAAIAARVGATADRLRAWDLDARAPRPGSA</sequence>
<name>A0AA37QDW3_9BACT</name>
<feature type="domain" description="Amidohydrolase-related" evidence="2">
    <location>
        <begin position="52"/>
        <end position="417"/>
    </location>
</feature>
<dbReference type="GO" id="GO:0016810">
    <property type="term" value="F:hydrolase activity, acting on carbon-nitrogen (but not peptide) bonds"/>
    <property type="evidence" value="ECO:0007669"/>
    <property type="project" value="InterPro"/>
</dbReference>
<accession>A0AA37QDW3</accession>
<dbReference type="AlphaFoldDB" id="A0AA37QDW3"/>
<proteinExistence type="predicted"/>
<organism evidence="3 4">
    <name type="scientific">Roseisolibacter agri</name>
    <dbReference type="NCBI Taxonomy" id="2014610"/>
    <lineage>
        <taxon>Bacteria</taxon>
        <taxon>Pseudomonadati</taxon>
        <taxon>Gemmatimonadota</taxon>
        <taxon>Gemmatimonadia</taxon>
        <taxon>Gemmatimonadales</taxon>
        <taxon>Gemmatimonadaceae</taxon>
        <taxon>Roseisolibacter</taxon>
    </lineage>
</organism>
<dbReference type="InterPro" id="IPR032466">
    <property type="entry name" value="Metal_Hydrolase"/>
</dbReference>
<evidence type="ECO:0000259" key="2">
    <source>
        <dbReference type="Pfam" id="PF01979"/>
    </source>
</evidence>